<keyword evidence="2" id="KW-1185">Reference proteome</keyword>
<dbReference type="Proteomes" id="UP000238157">
    <property type="component" value="Unassembled WGS sequence"/>
</dbReference>
<organism evidence="1 2">
    <name type="scientific">Mongoliibacter ruber</name>
    <dbReference type="NCBI Taxonomy" id="1750599"/>
    <lineage>
        <taxon>Bacteria</taxon>
        <taxon>Pseudomonadati</taxon>
        <taxon>Bacteroidota</taxon>
        <taxon>Cytophagia</taxon>
        <taxon>Cytophagales</taxon>
        <taxon>Cyclobacteriaceae</taxon>
        <taxon>Mongoliibacter</taxon>
    </lineage>
</organism>
<reference evidence="1 2" key="1">
    <citation type="submission" date="2018-03" db="EMBL/GenBank/DDBJ databases">
        <title>Genomic Encyclopedia of Archaeal and Bacterial Type Strains, Phase II (KMG-II): from individual species to whole genera.</title>
        <authorList>
            <person name="Goeker M."/>
        </authorList>
    </citation>
    <scope>NUCLEOTIDE SEQUENCE [LARGE SCALE GENOMIC DNA]</scope>
    <source>
        <strain evidence="1 2">DSM 27929</strain>
    </source>
</reference>
<evidence type="ECO:0000313" key="2">
    <source>
        <dbReference type="Proteomes" id="UP000238157"/>
    </source>
</evidence>
<gene>
    <name evidence="1" type="ORF">CLW00_107152</name>
</gene>
<sequence length="199" mass="23472">MTMTPKQQERIKNKIKKIKAALAADKKRWGGYHHDGQGLRYAPPQFYIQIEDYTGGLRYFNWFNKNFPGDGCYPDFLFEWTLILFKTGRLKEAEKKAFETFTEDTKVFDEFFERPMIPVGKSEDSDAEGAASLTGKFPYSYKQDFLTDFSDWLYKVIQSENFMAQMIKFQEIEKLLEEEDDSETRGHLYDQARQLVNKI</sequence>
<accession>A0A2T0WK47</accession>
<dbReference type="AlphaFoldDB" id="A0A2T0WK47"/>
<proteinExistence type="predicted"/>
<dbReference type="RefSeq" id="WP_211300195.1">
    <property type="nucleotide sequence ID" value="NZ_PVTR01000007.1"/>
</dbReference>
<comment type="caution">
    <text evidence="1">The sequence shown here is derived from an EMBL/GenBank/DDBJ whole genome shotgun (WGS) entry which is preliminary data.</text>
</comment>
<protein>
    <submittedName>
        <fullName evidence="1">Uncharacterized protein</fullName>
    </submittedName>
</protein>
<evidence type="ECO:0000313" key="1">
    <source>
        <dbReference type="EMBL" id="PRY87083.1"/>
    </source>
</evidence>
<dbReference type="EMBL" id="PVTR01000007">
    <property type="protein sequence ID" value="PRY87083.1"/>
    <property type="molecule type" value="Genomic_DNA"/>
</dbReference>
<name>A0A2T0WK47_9BACT</name>